<keyword evidence="3" id="KW-0804">Transcription</keyword>
<dbReference type="Proteomes" id="UP001501195">
    <property type="component" value="Unassembled WGS sequence"/>
</dbReference>
<dbReference type="Pfam" id="PF00392">
    <property type="entry name" value="GntR"/>
    <property type="match status" value="1"/>
</dbReference>
<dbReference type="SUPFAM" id="SSF48008">
    <property type="entry name" value="GntR ligand-binding domain-like"/>
    <property type="match status" value="1"/>
</dbReference>
<organism evidence="5 6">
    <name type="scientific">Kineococcus glutinatus</name>
    <dbReference type="NCBI Taxonomy" id="1070872"/>
    <lineage>
        <taxon>Bacteria</taxon>
        <taxon>Bacillati</taxon>
        <taxon>Actinomycetota</taxon>
        <taxon>Actinomycetes</taxon>
        <taxon>Kineosporiales</taxon>
        <taxon>Kineosporiaceae</taxon>
        <taxon>Kineococcus</taxon>
    </lineage>
</organism>
<evidence type="ECO:0000313" key="6">
    <source>
        <dbReference type="Proteomes" id="UP001501195"/>
    </source>
</evidence>
<dbReference type="InterPro" id="IPR036390">
    <property type="entry name" value="WH_DNA-bd_sf"/>
</dbReference>
<dbReference type="PROSITE" id="PS50949">
    <property type="entry name" value="HTH_GNTR"/>
    <property type="match status" value="1"/>
</dbReference>
<comment type="caution">
    <text evidence="5">The sequence shown here is derived from an EMBL/GenBank/DDBJ whole genome shotgun (WGS) entry which is preliminary data.</text>
</comment>
<dbReference type="Gene3D" id="1.10.10.10">
    <property type="entry name" value="Winged helix-like DNA-binding domain superfamily/Winged helix DNA-binding domain"/>
    <property type="match status" value="1"/>
</dbReference>
<sequence length="228" mass="24004">MLRRIEDDLARGDLRIGGRLPPERTLAEQLGVSRASVREAIRVLEAMGVVRSGVGSGPDAGTVVVGDPAAPLSAALRLHVGTRALPVRDLVEARVLLESWAVATAASTGSGQVELARAEELLVAMEEEELAPERFHALDAEFHVTLAAAAGNVLVSTVMVALRDAVRGYVVAAVPTLPDWSTTAHRLRAEHREVVRAVRAGDPARAADAVRAHIEGFSAEARLVASSG</sequence>
<dbReference type="InterPro" id="IPR036388">
    <property type="entry name" value="WH-like_DNA-bd_sf"/>
</dbReference>
<accession>A0ABP8VDG9</accession>
<evidence type="ECO:0000256" key="1">
    <source>
        <dbReference type="ARBA" id="ARBA00023015"/>
    </source>
</evidence>
<evidence type="ECO:0000256" key="2">
    <source>
        <dbReference type="ARBA" id="ARBA00023125"/>
    </source>
</evidence>
<proteinExistence type="predicted"/>
<keyword evidence="6" id="KW-1185">Reference proteome</keyword>
<dbReference type="Pfam" id="PF07729">
    <property type="entry name" value="FCD"/>
    <property type="match status" value="1"/>
</dbReference>
<dbReference type="PRINTS" id="PR00035">
    <property type="entry name" value="HTHGNTR"/>
</dbReference>
<keyword evidence="1" id="KW-0805">Transcription regulation</keyword>
<dbReference type="EMBL" id="BAABIL010000624">
    <property type="protein sequence ID" value="GAA4658089.1"/>
    <property type="molecule type" value="Genomic_DNA"/>
</dbReference>
<evidence type="ECO:0000259" key="4">
    <source>
        <dbReference type="PROSITE" id="PS50949"/>
    </source>
</evidence>
<keyword evidence="2" id="KW-0238">DNA-binding</keyword>
<dbReference type="CDD" id="cd07377">
    <property type="entry name" value="WHTH_GntR"/>
    <property type="match status" value="1"/>
</dbReference>
<dbReference type="InterPro" id="IPR011711">
    <property type="entry name" value="GntR_C"/>
</dbReference>
<dbReference type="InterPro" id="IPR000524">
    <property type="entry name" value="Tscrpt_reg_HTH_GntR"/>
</dbReference>
<protein>
    <submittedName>
        <fullName evidence="5">FCD domain-containing protein</fullName>
    </submittedName>
</protein>
<reference evidence="6" key="1">
    <citation type="journal article" date="2019" name="Int. J. Syst. Evol. Microbiol.">
        <title>The Global Catalogue of Microorganisms (GCM) 10K type strain sequencing project: providing services to taxonomists for standard genome sequencing and annotation.</title>
        <authorList>
            <consortium name="The Broad Institute Genomics Platform"/>
            <consortium name="The Broad Institute Genome Sequencing Center for Infectious Disease"/>
            <person name="Wu L."/>
            <person name="Ma J."/>
        </authorList>
    </citation>
    <scope>NUCLEOTIDE SEQUENCE [LARGE SCALE GENOMIC DNA]</scope>
    <source>
        <strain evidence="6">JCM 18126</strain>
    </source>
</reference>
<dbReference type="SMART" id="SM00895">
    <property type="entry name" value="FCD"/>
    <property type="match status" value="1"/>
</dbReference>
<feature type="domain" description="HTH gntR-type" evidence="4">
    <location>
        <begin position="1"/>
        <end position="67"/>
    </location>
</feature>
<evidence type="ECO:0000256" key="3">
    <source>
        <dbReference type="ARBA" id="ARBA00023163"/>
    </source>
</evidence>
<name>A0ABP8VDG9_9ACTN</name>
<dbReference type="Gene3D" id="1.20.120.530">
    <property type="entry name" value="GntR ligand-binding domain-like"/>
    <property type="match status" value="1"/>
</dbReference>
<dbReference type="PANTHER" id="PTHR43537:SF5">
    <property type="entry name" value="UXU OPERON TRANSCRIPTIONAL REGULATOR"/>
    <property type="match status" value="1"/>
</dbReference>
<dbReference type="InterPro" id="IPR008920">
    <property type="entry name" value="TF_FadR/GntR_C"/>
</dbReference>
<dbReference type="PANTHER" id="PTHR43537">
    <property type="entry name" value="TRANSCRIPTIONAL REGULATOR, GNTR FAMILY"/>
    <property type="match status" value="1"/>
</dbReference>
<evidence type="ECO:0000313" key="5">
    <source>
        <dbReference type="EMBL" id="GAA4658089.1"/>
    </source>
</evidence>
<dbReference type="SMART" id="SM00345">
    <property type="entry name" value="HTH_GNTR"/>
    <property type="match status" value="1"/>
</dbReference>
<gene>
    <name evidence="5" type="ORF">GCM10023225_32350</name>
</gene>
<dbReference type="SUPFAM" id="SSF46785">
    <property type="entry name" value="Winged helix' DNA-binding domain"/>
    <property type="match status" value="1"/>
</dbReference>